<dbReference type="EMBL" id="CABPSN010000002">
    <property type="protein sequence ID" value="VVD81855.1"/>
    <property type="molecule type" value="Genomic_DNA"/>
</dbReference>
<gene>
    <name evidence="3" type="ORF">PAQ31011_01151</name>
</gene>
<keyword evidence="4" id="KW-1185">Reference proteome</keyword>
<dbReference type="AlphaFoldDB" id="A0A5E4T230"/>
<name>A0A5E4T230_9BURK</name>
<accession>A0A5E4T230</accession>
<proteinExistence type="predicted"/>
<reference evidence="3 4" key="1">
    <citation type="submission" date="2019-08" db="EMBL/GenBank/DDBJ databases">
        <authorList>
            <person name="Peeters C."/>
        </authorList>
    </citation>
    <scope>NUCLEOTIDE SEQUENCE [LARGE SCALE GENOMIC DNA]</scope>
    <source>
        <strain evidence="3 4">LMG 31011</strain>
    </source>
</reference>
<evidence type="ECO:0000313" key="4">
    <source>
        <dbReference type="Proteomes" id="UP000366819"/>
    </source>
</evidence>
<keyword evidence="2" id="KW-0812">Transmembrane</keyword>
<feature type="region of interest" description="Disordered" evidence="1">
    <location>
        <begin position="1"/>
        <end position="28"/>
    </location>
</feature>
<feature type="transmembrane region" description="Helical" evidence="2">
    <location>
        <begin position="264"/>
        <end position="284"/>
    </location>
</feature>
<evidence type="ECO:0000256" key="1">
    <source>
        <dbReference type="SAM" id="MobiDB-lite"/>
    </source>
</evidence>
<protein>
    <recommendedName>
        <fullName evidence="5">Transmembrane protein</fullName>
    </recommendedName>
</protein>
<feature type="compositionally biased region" description="Low complexity" evidence="1">
    <location>
        <begin position="15"/>
        <end position="27"/>
    </location>
</feature>
<dbReference type="Proteomes" id="UP000366819">
    <property type="component" value="Unassembled WGS sequence"/>
</dbReference>
<evidence type="ECO:0000256" key="2">
    <source>
        <dbReference type="SAM" id="Phobius"/>
    </source>
</evidence>
<keyword evidence="2" id="KW-0472">Membrane</keyword>
<keyword evidence="2" id="KW-1133">Transmembrane helix</keyword>
<evidence type="ECO:0000313" key="3">
    <source>
        <dbReference type="EMBL" id="VVD81855.1"/>
    </source>
</evidence>
<sequence length="399" mass="43876">MRVLLPSSPLPGPDLPSTSSTGNNTPTAIDRDWLDVKVQHVTVVSLERSSQVDSLEWLRGSIGNNLQSISNTWVEIEKLLSVDVPTAPLSERFAKVVAFRKLDETVKEHHGDGLVSVKSLMGDIEKAIGRIYRSREAPWGSWRSIGSQKSIVASDGLTTNAMAAFMVLYHVDYAVRIILSSLEAVHEVETKSAEMQGARALHGECRMESQCQTCETLRGRDQELTTAIATTGQSLRNSRTHVGEALNRAKRAVPPERRRWKTRIAILVCLYVLSAAVIAMTILLPPMLPALIIVGVALKIASGILSGVSLLNSVFTMVAYPRNRGWTDMSNRIESVRNLYSAMDMRIGAQTEAACAREEMLLLRRFNACCDELHHMATDRSALAQGLQELDNAMTAANL</sequence>
<evidence type="ECO:0008006" key="5">
    <source>
        <dbReference type="Google" id="ProtNLM"/>
    </source>
</evidence>
<organism evidence="3 4">
    <name type="scientific">Pandoraea aquatica</name>
    <dbReference type="NCBI Taxonomy" id="2508290"/>
    <lineage>
        <taxon>Bacteria</taxon>
        <taxon>Pseudomonadati</taxon>
        <taxon>Pseudomonadota</taxon>
        <taxon>Betaproteobacteria</taxon>
        <taxon>Burkholderiales</taxon>
        <taxon>Burkholderiaceae</taxon>
        <taxon>Pandoraea</taxon>
    </lineage>
</organism>
<feature type="transmembrane region" description="Helical" evidence="2">
    <location>
        <begin position="290"/>
        <end position="320"/>
    </location>
</feature>